<reference evidence="3 4" key="1">
    <citation type="submission" date="2019-11" db="EMBL/GenBank/DDBJ databases">
        <title>Gracilibacillus salitolerans sp. nov., a moderate halophile isolated from a saline soil in northwest China.</title>
        <authorList>
            <person name="Gan L."/>
        </authorList>
    </citation>
    <scope>NUCLEOTIDE SEQUENCE [LARGE SCALE GENOMIC DNA]</scope>
    <source>
        <strain evidence="3 4">SCU50</strain>
    </source>
</reference>
<sequence>MNEQMFALDIGTRSVVGLLMEKQNDQYHLIDYHMVEHDERSMLDGQIHDIVSVAKVIQQVKIHLEEKHNTVLQKVCVAAAGRALKTKRVQTTKEIAKQPLMNVEDILFLELEAVQKAQYQLATGDEDASHHYYCVGYSVIHYSLDGEEIGSLIDQQGEIAEVEIIATFLPKVVVESLLSALNRSELQLEALTLEPIAAIHVLIPPSMRRLNVALVDIGAGTSDIALTSEGTVTAYGMVPRAGDEITEAISDHYLLDFNEAENFKKEITIHKTAAVSDILGFEQEVSYEELIEHISPAVDTLASSISEEIIGLNGKAPKAVMLVGGGSQTPELAKRLAIKLKLPTNRVAIRGVDAIQLLSKDEDLPIGPEFITPIGIAIAAKQNPVHYISVTVNEQVIRLFEMKDLTVADCLLAAGINIKKLYGKPGMAAMVEYNGKPVTLPGAFGTSPKILLNDNESNVDDIVHNGDVLIIEKGQDGADAEMSLEEFIGETSAITVYYNQKAYQMEPKILVNNKNVKTSYLLKDGDKIEYNQKITLKDFLHHYHISEQVNTPYTIWIDDNQKVLTDYSKTLLQNGKPAKVDNLLKNGDKLETYAADIPTLKELLDKLEIRYQNEMTITYNKKRLTLSNELVKVYRRGEILSFENLIEDQDKLQIIEQRADPFIFQDIFRFISLDLSQAKGRVELKRNGQPATFFEELQPNDTIEINLESRLI</sequence>
<organism evidence="3 4">
    <name type="scientific">Gracilibacillus salitolerans</name>
    <dbReference type="NCBI Taxonomy" id="2663022"/>
    <lineage>
        <taxon>Bacteria</taxon>
        <taxon>Bacillati</taxon>
        <taxon>Bacillota</taxon>
        <taxon>Bacilli</taxon>
        <taxon>Bacillales</taxon>
        <taxon>Bacillaceae</taxon>
        <taxon>Gracilibacillus</taxon>
    </lineage>
</organism>
<evidence type="ECO:0000256" key="1">
    <source>
        <dbReference type="PROSITE-ProRule" id="PRU00182"/>
    </source>
</evidence>
<evidence type="ECO:0000259" key="2">
    <source>
        <dbReference type="SMART" id="SM00842"/>
    </source>
</evidence>
<evidence type="ECO:0000313" key="4">
    <source>
        <dbReference type="Proteomes" id="UP000339690"/>
    </source>
</evidence>
<evidence type="ECO:0000313" key="3">
    <source>
        <dbReference type="EMBL" id="QGH35354.1"/>
    </source>
</evidence>
<dbReference type="SUPFAM" id="SSF53067">
    <property type="entry name" value="Actin-like ATPase domain"/>
    <property type="match status" value="2"/>
</dbReference>
<name>A0A5Q2TK93_9BACI</name>
<dbReference type="PANTHER" id="PTHR32432:SF3">
    <property type="entry name" value="ETHANOLAMINE UTILIZATION PROTEIN EUTJ"/>
    <property type="match status" value="1"/>
</dbReference>
<keyword evidence="4" id="KW-1185">Reference proteome</keyword>
<accession>A0A5Q2TK93</accession>
<proteinExistence type="predicted"/>
<dbReference type="RefSeq" id="WP_153791757.1">
    <property type="nucleotide sequence ID" value="NZ_CP045915.1"/>
</dbReference>
<dbReference type="PANTHER" id="PTHR32432">
    <property type="entry name" value="CELL DIVISION PROTEIN FTSA-RELATED"/>
    <property type="match status" value="1"/>
</dbReference>
<dbReference type="InterPro" id="IPR043129">
    <property type="entry name" value="ATPase_NBD"/>
</dbReference>
<dbReference type="KEGG" id="grc:GI584_15410"/>
<dbReference type="GO" id="GO:0003723">
    <property type="term" value="F:RNA binding"/>
    <property type="evidence" value="ECO:0007669"/>
    <property type="project" value="UniProtKB-KW"/>
</dbReference>
<gene>
    <name evidence="3" type="ORF">GI584_15410</name>
</gene>
<feature type="domain" description="SHS2" evidence="2">
    <location>
        <begin position="5"/>
        <end position="202"/>
    </location>
</feature>
<keyword evidence="3" id="KW-0131">Cell cycle</keyword>
<keyword evidence="3" id="KW-0132">Cell division</keyword>
<dbReference type="CDD" id="cd24004">
    <property type="entry name" value="ASKHA_NBD_PilM-like"/>
    <property type="match status" value="1"/>
</dbReference>
<keyword evidence="1" id="KW-0694">RNA-binding</keyword>
<dbReference type="GO" id="GO:0051301">
    <property type="term" value="P:cell division"/>
    <property type="evidence" value="ECO:0007669"/>
    <property type="project" value="UniProtKB-KW"/>
</dbReference>
<dbReference type="PROSITE" id="PS50889">
    <property type="entry name" value="S4"/>
    <property type="match status" value="1"/>
</dbReference>
<dbReference type="InterPro" id="IPR050696">
    <property type="entry name" value="FtsA/MreB"/>
</dbReference>
<protein>
    <submittedName>
        <fullName evidence="3">Cell division protein</fullName>
    </submittedName>
</protein>
<dbReference type="InterPro" id="IPR003494">
    <property type="entry name" value="SHS2_FtsA"/>
</dbReference>
<dbReference type="SMART" id="SM00842">
    <property type="entry name" value="FtsA"/>
    <property type="match status" value="1"/>
</dbReference>
<dbReference type="Proteomes" id="UP000339690">
    <property type="component" value="Chromosome"/>
</dbReference>
<dbReference type="AlphaFoldDB" id="A0A5Q2TK93"/>
<dbReference type="Gene3D" id="3.30.420.40">
    <property type="match status" value="2"/>
</dbReference>
<dbReference type="InterPro" id="IPR005883">
    <property type="entry name" value="PilM"/>
</dbReference>
<dbReference type="EMBL" id="CP045915">
    <property type="protein sequence ID" value="QGH35354.1"/>
    <property type="molecule type" value="Genomic_DNA"/>
</dbReference>
<dbReference type="Pfam" id="PF11104">
    <property type="entry name" value="PilM_2"/>
    <property type="match status" value="1"/>
</dbReference>